<evidence type="ECO:0000313" key="2">
    <source>
        <dbReference type="EMBL" id="NEU98547.1"/>
    </source>
</evidence>
<protein>
    <submittedName>
        <fullName evidence="2">PaaI family thioesterase</fullName>
    </submittedName>
</protein>
<dbReference type="RefSeq" id="WP_163156956.1">
    <property type="nucleotide sequence ID" value="NZ_VKHP01000096.1"/>
</dbReference>
<dbReference type="InterPro" id="IPR029069">
    <property type="entry name" value="HotDog_dom_sf"/>
</dbReference>
<feature type="domain" description="Thioesterase" evidence="1">
    <location>
        <begin position="48"/>
        <end position="122"/>
    </location>
</feature>
<keyword evidence="3" id="KW-1185">Reference proteome</keyword>
<evidence type="ECO:0000259" key="1">
    <source>
        <dbReference type="Pfam" id="PF03061"/>
    </source>
</evidence>
<dbReference type="SUPFAM" id="SSF54637">
    <property type="entry name" value="Thioesterase/thiol ester dehydrase-isomerase"/>
    <property type="match status" value="1"/>
</dbReference>
<dbReference type="Proteomes" id="UP000468531">
    <property type="component" value="Unassembled WGS sequence"/>
</dbReference>
<dbReference type="Pfam" id="PF03061">
    <property type="entry name" value="4HBT"/>
    <property type="match status" value="1"/>
</dbReference>
<dbReference type="Gene3D" id="3.10.129.10">
    <property type="entry name" value="Hotdog Thioesterase"/>
    <property type="match status" value="1"/>
</dbReference>
<dbReference type="GO" id="GO:0016790">
    <property type="term" value="F:thiolester hydrolase activity"/>
    <property type="evidence" value="ECO:0007669"/>
    <property type="project" value="UniProtKB-ARBA"/>
</dbReference>
<comment type="caution">
    <text evidence="2">The sequence shown here is derived from an EMBL/GenBank/DDBJ whole genome shotgun (WGS) entry which is preliminary data.</text>
</comment>
<dbReference type="InterPro" id="IPR006683">
    <property type="entry name" value="Thioestr_dom"/>
</dbReference>
<dbReference type="AlphaFoldDB" id="A0A6P1BJ84"/>
<gene>
    <name evidence="2" type="ORF">FNJ47_22640</name>
</gene>
<name>A0A6P1BJ84_9BRAD</name>
<proteinExistence type="predicted"/>
<organism evidence="2 3">
    <name type="scientific">Bradyrhizobium uaiense</name>
    <dbReference type="NCBI Taxonomy" id="2594946"/>
    <lineage>
        <taxon>Bacteria</taxon>
        <taxon>Pseudomonadati</taxon>
        <taxon>Pseudomonadota</taxon>
        <taxon>Alphaproteobacteria</taxon>
        <taxon>Hyphomicrobiales</taxon>
        <taxon>Nitrobacteraceae</taxon>
        <taxon>Bradyrhizobium</taxon>
    </lineage>
</organism>
<reference evidence="2 3" key="1">
    <citation type="journal article" date="2020" name="Arch. Microbiol.">
        <title>Bradyrhizobium uaiense sp. nov., a new highly efficient cowpea symbiont.</title>
        <authorList>
            <person name="Cabral Michel D."/>
            <person name="Azarias Guimaraes A."/>
            <person name="Martins da Costa E."/>
            <person name="Soares de Carvalho T."/>
            <person name="Balsanelli E."/>
            <person name="Willems A."/>
            <person name="Maltempi de Souza E."/>
            <person name="de Souza Moreira F.M."/>
        </authorList>
    </citation>
    <scope>NUCLEOTIDE SEQUENCE [LARGE SCALE GENOMIC DNA]</scope>
    <source>
        <strain evidence="2 3">UFLA 03-164</strain>
    </source>
</reference>
<evidence type="ECO:0000313" key="3">
    <source>
        <dbReference type="Proteomes" id="UP000468531"/>
    </source>
</evidence>
<dbReference type="CDD" id="cd03443">
    <property type="entry name" value="PaaI_thioesterase"/>
    <property type="match status" value="1"/>
</dbReference>
<dbReference type="EMBL" id="VKHP01000096">
    <property type="protein sequence ID" value="NEU98547.1"/>
    <property type="molecule type" value="Genomic_DNA"/>
</dbReference>
<sequence length="134" mass="14603">MTASPPEGFKLLPNRPGFIDHNGPYYWRESEAGPEWGFQSDERHGNPYGYIHGGAILGFLDTALGSAVFAATKRKCATVSLDSRFVSGTAPGSWIIGRTIVKKITRTFAFVDGEAFADDKLLVTAAAVFRVFDE</sequence>
<accession>A0A6P1BJ84</accession>